<dbReference type="InterPro" id="IPR010359">
    <property type="entry name" value="IrrE_HExxH"/>
</dbReference>
<dbReference type="RefSeq" id="WP_227708562.1">
    <property type="nucleotide sequence ID" value="NZ_JAJEQX010000028.1"/>
</dbReference>
<dbReference type="EMBL" id="JAJEQX010000028">
    <property type="protein sequence ID" value="MCC2255518.1"/>
    <property type="molecule type" value="Genomic_DNA"/>
</dbReference>
<comment type="caution">
    <text evidence="2">The sequence shown here is derived from an EMBL/GenBank/DDBJ whole genome shotgun (WGS) entry which is preliminary data.</text>
</comment>
<evidence type="ECO:0000313" key="2">
    <source>
        <dbReference type="EMBL" id="MCC2255518.1"/>
    </source>
</evidence>
<feature type="domain" description="IrrE N-terminal-like" evidence="1">
    <location>
        <begin position="165"/>
        <end position="241"/>
    </location>
</feature>
<protein>
    <submittedName>
        <fullName evidence="2">ImmA/IrrE family metallo-endopeptidase</fullName>
    </submittedName>
</protein>
<evidence type="ECO:0000313" key="3">
    <source>
        <dbReference type="Proteomes" id="UP001198151"/>
    </source>
</evidence>
<name>A0ABS8FZV1_9FIRM</name>
<evidence type="ECO:0000259" key="1">
    <source>
        <dbReference type="Pfam" id="PF06114"/>
    </source>
</evidence>
<reference evidence="2 3" key="1">
    <citation type="submission" date="2021-10" db="EMBL/GenBank/DDBJ databases">
        <title>Anaerobic single-cell dispensing facilitates the cultivation of human gut bacteria.</title>
        <authorList>
            <person name="Afrizal A."/>
        </authorList>
    </citation>
    <scope>NUCLEOTIDE SEQUENCE [LARGE SCALE GENOMIC DNA]</scope>
    <source>
        <strain evidence="2 3">CLA-AA-H200</strain>
    </source>
</reference>
<dbReference type="InterPro" id="IPR052345">
    <property type="entry name" value="Rad_response_metalloprotease"/>
</dbReference>
<organism evidence="2 3">
    <name type="scientific">Ruminococcus turbiniformis</name>
    <dbReference type="NCBI Taxonomy" id="2881258"/>
    <lineage>
        <taxon>Bacteria</taxon>
        <taxon>Bacillati</taxon>
        <taxon>Bacillota</taxon>
        <taxon>Clostridia</taxon>
        <taxon>Eubacteriales</taxon>
        <taxon>Oscillospiraceae</taxon>
        <taxon>Ruminococcus</taxon>
    </lineage>
</organism>
<proteinExistence type="predicted"/>
<dbReference type="PANTHER" id="PTHR43236:SF2">
    <property type="entry name" value="BLL0069 PROTEIN"/>
    <property type="match status" value="1"/>
</dbReference>
<dbReference type="PANTHER" id="PTHR43236">
    <property type="entry name" value="ANTITOXIN HIGA1"/>
    <property type="match status" value="1"/>
</dbReference>
<gene>
    <name evidence="2" type="ORF">LKD70_14020</name>
</gene>
<accession>A0ABS8FZV1</accession>
<keyword evidence="3" id="KW-1185">Reference proteome</keyword>
<sequence length="262" mass="30472">MYVAEIVRKRSGVPVLSRKEIDIIGENLVSDFNPDAMQTPQEIDIDLFVQDYLGADQDFQYLSHCGVYLGMTVFNNTDKVPVYDPIQNRAEYISARANTIIIDRTLLEENQEHRYRFTMGHEASHVFLHTPYFAYDPNQITLMDLLSERKEAAMIQCRVDTKKMNCEQQAVWTDKEWMEWQANALSSAILMPKAMVHKLVRALRQKPGFSQKKEIQRCYIEADTVSQIFNVSFQAATIRLKELGIIRQEICMTQQVLCFMRE</sequence>
<dbReference type="Pfam" id="PF06114">
    <property type="entry name" value="Peptidase_M78"/>
    <property type="match status" value="1"/>
</dbReference>
<dbReference type="Proteomes" id="UP001198151">
    <property type="component" value="Unassembled WGS sequence"/>
</dbReference>